<gene>
    <name evidence="2" type="ORF">SLEP1_g3959</name>
</gene>
<organism evidence="2 3">
    <name type="scientific">Rubroshorea leprosula</name>
    <dbReference type="NCBI Taxonomy" id="152421"/>
    <lineage>
        <taxon>Eukaryota</taxon>
        <taxon>Viridiplantae</taxon>
        <taxon>Streptophyta</taxon>
        <taxon>Embryophyta</taxon>
        <taxon>Tracheophyta</taxon>
        <taxon>Spermatophyta</taxon>
        <taxon>Magnoliopsida</taxon>
        <taxon>eudicotyledons</taxon>
        <taxon>Gunneridae</taxon>
        <taxon>Pentapetalae</taxon>
        <taxon>rosids</taxon>
        <taxon>malvids</taxon>
        <taxon>Malvales</taxon>
        <taxon>Dipterocarpaceae</taxon>
        <taxon>Rubroshorea</taxon>
    </lineage>
</organism>
<dbReference type="Proteomes" id="UP001054252">
    <property type="component" value="Unassembled WGS sequence"/>
</dbReference>
<keyword evidence="1" id="KW-1133">Transmembrane helix</keyword>
<sequence length="65" mass="7324">MLISVHGEQKGKLLTENRDLILKILVIVFIGVYLLGLADTWNDILYAYLLNGCENLCDLNLLFGN</sequence>
<dbReference type="EMBL" id="BPVZ01000004">
    <property type="protein sequence ID" value="GKU89883.1"/>
    <property type="molecule type" value="Genomic_DNA"/>
</dbReference>
<dbReference type="AlphaFoldDB" id="A0AAV5HMM9"/>
<name>A0AAV5HMM9_9ROSI</name>
<evidence type="ECO:0000256" key="1">
    <source>
        <dbReference type="SAM" id="Phobius"/>
    </source>
</evidence>
<comment type="caution">
    <text evidence="2">The sequence shown here is derived from an EMBL/GenBank/DDBJ whole genome shotgun (WGS) entry which is preliminary data.</text>
</comment>
<evidence type="ECO:0000313" key="3">
    <source>
        <dbReference type="Proteomes" id="UP001054252"/>
    </source>
</evidence>
<keyword evidence="3" id="KW-1185">Reference proteome</keyword>
<proteinExistence type="predicted"/>
<protein>
    <submittedName>
        <fullName evidence="2">Uncharacterized protein</fullName>
    </submittedName>
</protein>
<evidence type="ECO:0000313" key="2">
    <source>
        <dbReference type="EMBL" id="GKU89883.1"/>
    </source>
</evidence>
<feature type="transmembrane region" description="Helical" evidence="1">
    <location>
        <begin position="20"/>
        <end position="38"/>
    </location>
</feature>
<keyword evidence="1" id="KW-0472">Membrane</keyword>
<accession>A0AAV5HMM9</accession>
<keyword evidence="1" id="KW-0812">Transmembrane</keyword>
<reference evidence="2 3" key="1">
    <citation type="journal article" date="2021" name="Commun. Biol.">
        <title>The genome of Shorea leprosula (Dipterocarpaceae) highlights the ecological relevance of drought in aseasonal tropical rainforests.</title>
        <authorList>
            <person name="Ng K.K.S."/>
            <person name="Kobayashi M.J."/>
            <person name="Fawcett J.A."/>
            <person name="Hatakeyama M."/>
            <person name="Paape T."/>
            <person name="Ng C.H."/>
            <person name="Ang C.C."/>
            <person name="Tnah L.H."/>
            <person name="Lee C.T."/>
            <person name="Nishiyama T."/>
            <person name="Sese J."/>
            <person name="O'Brien M.J."/>
            <person name="Copetti D."/>
            <person name="Mohd Noor M.I."/>
            <person name="Ong R.C."/>
            <person name="Putra M."/>
            <person name="Sireger I.Z."/>
            <person name="Indrioko S."/>
            <person name="Kosugi Y."/>
            <person name="Izuno A."/>
            <person name="Isagi Y."/>
            <person name="Lee S.L."/>
            <person name="Shimizu K.K."/>
        </authorList>
    </citation>
    <scope>NUCLEOTIDE SEQUENCE [LARGE SCALE GENOMIC DNA]</scope>
    <source>
        <strain evidence="2">214</strain>
    </source>
</reference>